<evidence type="ECO:0000256" key="3">
    <source>
        <dbReference type="ARBA" id="ARBA00024226"/>
    </source>
</evidence>
<dbReference type="Gene3D" id="3.40.309.10">
    <property type="entry name" value="Aldehyde Dehydrogenase, Chain A, domain 2"/>
    <property type="match status" value="1"/>
</dbReference>
<dbReference type="HOGENOM" id="CLU_005391_0_0_1"/>
<reference evidence="7" key="1">
    <citation type="journal article" date="2013" name="Genome Announc.">
        <title>Draft genome sequence of the grapevine dieback fungus Eutypa lata UCR-EL1.</title>
        <authorList>
            <person name="Blanco-Ulate B."/>
            <person name="Rolshausen P.E."/>
            <person name="Cantu D."/>
        </authorList>
    </citation>
    <scope>NUCLEOTIDE SEQUENCE [LARGE SCALE GENOMIC DNA]</scope>
    <source>
        <strain evidence="7">UCR-EL1</strain>
    </source>
</reference>
<evidence type="ECO:0000259" key="5">
    <source>
        <dbReference type="Pfam" id="PF00171"/>
    </source>
</evidence>
<dbReference type="InterPro" id="IPR044086">
    <property type="entry name" value="LUC3-like"/>
</dbReference>
<dbReference type="CDD" id="cd07106">
    <property type="entry name" value="ALDH_AldA-AAD23400"/>
    <property type="match status" value="1"/>
</dbReference>
<dbReference type="FunFam" id="3.40.605.10:FF:000007">
    <property type="entry name" value="NAD/NADP-dependent betaine aldehyde dehydrogenase"/>
    <property type="match status" value="1"/>
</dbReference>
<evidence type="ECO:0000313" key="7">
    <source>
        <dbReference type="Proteomes" id="UP000012174"/>
    </source>
</evidence>
<accession>M7T3R4</accession>
<gene>
    <name evidence="6" type="ORF">UCREL1_1433</name>
</gene>
<dbReference type="AlphaFoldDB" id="M7T3R4"/>
<evidence type="ECO:0000256" key="4">
    <source>
        <dbReference type="ARBA" id="ARBA00049194"/>
    </source>
</evidence>
<dbReference type="Proteomes" id="UP000012174">
    <property type="component" value="Unassembled WGS sequence"/>
</dbReference>
<keyword evidence="7" id="KW-1185">Reference proteome</keyword>
<keyword evidence="2" id="KW-0560">Oxidoreductase</keyword>
<evidence type="ECO:0000313" key="6">
    <source>
        <dbReference type="EMBL" id="EMR71523.1"/>
    </source>
</evidence>
<dbReference type="InterPro" id="IPR016163">
    <property type="entry name" value="Ald_DH_C"/>
</dbReference>
<dbReference type="SUPFAM" id="SSF53720">
    <property type="entry name" value="ALDH-like"/>
    <property type="match status" value="1"/>
</dbReference>
<dbReference type="STRING" id="1287681.M7T3R4"/>
<comment type="similarity">
    <text evidence="1">Belongs to the aldehyde dehydrogenase family.</text>
</comment>
<dbReference type="InterPro" id="IPR016161">
    <property type="entry name" value="Ald_DH/histidinol_DH"/>
</dbReference>
<evidence type="ECO:0000256" key="1">
    <source>
        <dbReference type="ARBA" id="ARBA00009986"/>
    </source>
</evidence>
<dbReference type="Pfam" id="PF00171">
    <property type="entry name" value="Aldedh"/>
    <property type="match status" value="1"/>
</dbReference>
<dbReference type="InterPro" id="IPR016162">
    <property type="entry name" value="Ald_DH_N"/>
</dbReference>
<dbReference type="OMA" id="RIFAHEN"/>
<dbReference type="InterPro" id="IPR015590">
    <property type="entry name" value="Aldehyde_DH_dom"/>
</dbReference>
<dbReference type="OrthoDB" id="310895at2759"/>
<dbReference type="Gene3D" id="3.40.605.10">
    <property type="entry name" value="Aldehyde Dehydrogenase, Chain A, domain 1"/>
    <property type="match status" value="1"/>
</dbReference>
<sequence length="481" mass="52820">MAPYKKSSEALDFTTFLNVVDGELSNTSTKACDNINPSTLKNNPEAPLSTLEDIDRAVKAAARATKSWAEVPWSERVNALENFADSIEAQAGDLVQMLMRETGKPPMWARLEVDTSARWVREFCKLTLPEVVIEDNEERKIITHYTPLGVVVGIVPWNYPLMLAVTKLAPALLTGNTFIWKPSPYTPYCSLKIAELGLRCFPPGVLQALNGDDFLGPWLTEHPGVKMVSFTGSTAIGRKIMETCSKTLKRMTLELSANDPAIVCADVDPASVGFAIASVAFCTSGHICITPKRVYVHESVYDAVLSAMVLFAQSLKLGLEDDAFMGPVANKPQFERLKDLLADIERSQLKVATGSTKPLPRDGYFLAPTIIDDPPENSRIVSEEQFGPVFPVMKWSDENDVIQKANNTETGLGASVWTRDTVQAERITNQLEVGNIWINAHAQIQPSTPFAGVKQSGFGVEMGVEGLKSYCNIRTVYTKRG</sequence>
<feature type="domain" description="Aldehyde dehydrogenase" evidence="5">
    <location>
        <begin position="28"/>
        <end position="476"/>
    </location>
</feature>
<dbReference type="EC" id="1.2.1.3" evidence="3"/>
<protein>
    <recommendedName>
        <fullName evidence="3">aldehyde dehydrogenase (NAD(+))</fullName>
        <ecNumber evidence="3">1.2.1.3</ecNumber>
    </recommendedName>
</protein>
<comment type="catalytic activity">
    <reaction evidence="4">
        <text>an aldehyde + NAD(+) + H2O = a carboxylate + NADH + 2 H(+)</text>
        <dbReference type="Rhea" id="RHEA:16185"/>
        <dbReference type="ChEBI" id="CHEBI:15377"/>
        <dbReference type="ChEBI" id="CHEBI:15378"/>
        <dbReference type="ChEBI" id="CHEBI:17478"/>
        <dbReference type="ChEBI" id="CHEBI:29067"/>
        <dbReference type="ChEBI" id="CHEBI:57540"/>
        <dbReference type="ChEBI" id="CHEBI:57945"/>
        <dbReference type="EC" id="1.2.1.3"/>
    </reaction>
</comment>
<dbReference type="PANTHER" id="PTHR11699">
    <property type="entry name" value="ALDEHYDE DEHYDROGENASE-RELATED"/>
    <property type="match status" value="1"/>
</dbReference>
<dbReference type="EMBL" id="KB705629">
    <property type="protein sequence ID" value="EMR71523.1"/>
    <property type="molecule type" value="Genomic_DNA"/>
</dbReference>
<name>M7T3R4_EUTLA</name>
<dbReference type="GO" id="GO:0004029">
    <property type="term" value="F:aldehyde dehydrogenase (NAD+) activity"/>
    <property type="evidence" value="ECO:0007669"/>
    <property type="project" value="UniProtKB-EC"/>
</dbReference>
<dbReference type="KEGG" id="ela:UCREL1_1433"/>
<organism evidence="6 7">
    <name type="scientific">Eutypa lata (strain UCR-EL1)</name>
    <name type="common">Grapevine dieback disease fungus</name>
    <name type="synonym">Eutypa armeniacae</name>
    <dbReference type="NCBI Taxonomy" id="1287681"/>
    <lineage>
        <taxon>Eukaryota</taxon>
        <taxon>Fungi</taxon>
        <taxon>Dikarya</taxon>
        <taxon>Ascomycota</taxon>
        <taxon>Pezizomycotina</taxon>
        <taxon>Sordariomycetes</taxon>
        <taxon>Xylariomycetidae</taxon>
        <taxon>Xylariales</taxon>
        <taxon>Diatrypaceae</taxon>
        <taxon>Eutypa</taxon>
    </lineage>
</organism>
<proteinExistence type="inferred from homology"/>
<evidence type="ECO:0000256" key="2">
    <source>
        <dbReference type="ARBA" id="ARBA00023002"/>
    </source>
</evidence>
<dbReference type="eggNOG" id="KOG2450">
    <property type="taxonomic scope" value="Eukaryota"/>
</dbReference>